<feature type="chain" id="PRO_5017806321" evidence="1">
    <location>
        <begin position="21"/>
        <end position="294"/>
    </location>
</feature>
<protein>
    <submittedName>
        <fullName evidence="2">Uncharacterized protein</fullName>
    </submittedName>
</protein>
<gene>
    <name evidence="2" type="ORF">D3Y59_08680</name>
</gene>
<evidence type="ECO:0000313" key="2">
    <source>
        <dbReference type="EMBL" id="AYA37121.1"/>
    </source>
</evidence>
<dbReference type="RefSeq" id="WP_119444697.1">
    <property type="nucleotide sequence ID" value="NZ_CP032317.1"/>
</dbReference>
<evidence type="ECO:0000256" key="1">
    <source>
        <dbReference type="SAM" id="SignalP"/>
    </source>
</evidence>
<dbReference type="Proteomes" id="UP000262802">
    <property type="component" value="Chromosome"/>
</dbReference>
<dbReference type="AlphaFoldDB" id="A0A3B7R783"/>
<evidence type="ECO:0000313" key="3">
    <source>
        <dbReference type="Proteomes" id="UP000262802"/>
    </source>
</evidence>
<reference evidence="2 3" key="1">
    <citation type="submission" date="2018-09" db="EMBL/GenBank/DDBJ databases">
        <title>Hymenobacter medium sp. nov., isolated from R2A medium.</title>
        <authorList>
            <person name="Yingchao G."/>
        </authorList>
    </citation>
    <scope>NUCLEOTIDE SEQUENCE [LARGE SCALE GENOMIC DNA]</scope>
    <source>
        <strain evidence="3">sh-6</strain>
    </source>
</reference>
<sequence length="294" mass="31299">MRFRLLLPLLLVLLTAAARAATPTLLLDVARFKTLGANTYEVEVYATVPGNGLTYMRRAPGSFQAAAVVTLQVLRADGKPAHSETVTLKPPVISDTTAALKNPQSFLKRLTLPAGQYTLRAELRDQYRKGTPTVVEQPLTLNYPAATPVLSDIVYLSKAASQTTAQTNFTRGGYLLTRAAAGNYGRGADQLYFYLELYNATPGQALKLHYHVESAEGFAADADAPLGTAKAGRPTAVAGELPLGGLSALGINTDGEYTLTVEVRNAANKVLASRSAKFRRSSAEYAPGGASLPR</sequence>
<keyword evidence="3" id="KW-1185">Reference proteome</keyword>
<accession>A0A3B7R783</accession>
<dbReference type="OrthoDB" id="1522692at2"/>
<dbReference type="KEGG" id="hyh:D3Y59_08680"/>
<name>A0A3B7R783_9BACT</name>
<proteinExistence type="predicted"/>
<keyword evidence="1" id="KW-0732">Signal</keyword>
<dbReference type="EMBL" id="CP032317">
    <property type="protein sequence ID" value="AYA37121.1"/>
    <property type="molecule type" value="Genomic_DNA"/>
</dbReference>
<organism evidence="2 3">
    <name type="scientific">Hymenobacter oligotrophus</name>
    <dbReference type="NCBI Taxonomy" id="2319843"/>
    <lineage>
        <taxon>Bacteria</taxon>
        <taxon>Pseudomonadati</taxon>
        <taxon>Bacteroidota</taxon>
        <taxon>Cytophagia</taxon>
        <taxon>Cytophagales</taxon>
        <taxon>Hymenobacteraceae</taxon>
        <taxon>Hymenobacter</taxon>
    </lineage>
</organism>
<feature type="signal peptide" evidence="1">
    <location>
        <begin position="1"/>
        <end position="20"/>
    </location>
</feature>